<gene>
    <name evidence="1" type="primary">11271785</name>
</gene>
<dbReference type="AlphaFoldDB" id="A0A0D3D454"/>
<dbReference type="STRING" id="109376.A0A0D3D454"/>
<dbReference type="Gramene" id="Bo7g022980.1">
    <property type="protein sequence ID" value="Bo7g022980.1"/>
    <property type="gene ID" value="Bo7g022980"/>
</dbReference>
<dbReference type="eggNOG" id="KOG1075">
    <property type="taxonomic scope" value="Eukaryota"/>
</dbReference>
<organism evidence="1 2">
    <name type="scientific">Brassica oleracea var. oleracea</name>
    <dbReference type="NCBI Taxonomy" id="109376"/>
    <lineage>
        <taxon>Eukaryota</taxon>
        <taxon>Viridiplantae</taxon>
        <taxon>Streptophyta</taxon>
        <taxon>Embryophyta</taxon>
        <taxon>Tracheophyta</taxon>
        <taxon>Spermatophyta</taxon>
        <taxon>Magnoliopsida</taxon>
        <taxon>eudicotyledons</taxon>
        <taxon>Gunneridae</taxon>
        <taxon>Pentapetalae</taxon>
        <taxon>rosids</taxon>
        <taxon>malvids</taxon>
        <taxon>Brassicales</taxon>
        <taxon>Brassicaceae</taxon>
        <taxon>Brassiceae</taxon>
        <taxon>Brassica</taxon>
    </lineage>
</organism>
<keyword evidence="2" id="KW-1185">Reference proteome</keyword>
<sequence>MLVARRRAFATKSLTFLGTSLTDVKVEARANRDYFLSPRIAFDAKPYTDPAYEGELAHVWSEFLCPVCGRHMKITSDQGVDLFRTSDIQEEAIRYFSNLFQFSPVNHTRASISSLRSFIDFRCSNEMQANLLQQVTTEEIPNCLFSMPLDKSPGSDGFPADFYRLTWDIVGPDFVVQTKRKNANQILNMVASDSRPMRLRLRAELFLASFAVREESIRSEEGGQLTKCKLEHVREESIHSEEGGGAYISKYIKGILKSRLSRREQSRWNIIDDTTSMAFFEEFSSLNPVFHTFLFYGRLPSPFSRVRNTSPHLSIHKKALPRGERKLQDEYALDSRIHSRPDPLWNFRNLQKHSRKGLRKANCLLAGSCMSGNVHVRFREKGGGQKWPWRNPLLSSSMGSALFFLGEYANMILMRCGTLHLTFIGLPSLGACVPAFFCNKPLWPKISGRWSCVAFREG</sequence>
<dbReference type="EnsemblPlants" id="Bo7g022980.1">
    <property type="protein sequence ID" value="Bo7g022980.1"/>
    <property type="gene ID" value="Bo7g022980"/>
</dbReference>
<reference evidence="1 2" key="1">
    <citation type="journal article" date="2014" name="Genome Biol.">
        <title>Transcriptome and methylome profiling reveals relics of genome dominance in the mesopolyploid Brassica oleracea.</title>
        <authorList>
            <person name="Parkin I.A."/>
            <person name="Koh C."/>
            <person name="Tang H."/>
            <person name="Robinson S.J."/>
            <person name="Kagale S."/>
            <person name="Clarke W.E."/>
            <person name="Town C.D."/>
            <person name="Nixon J."/>
            <person name="Krishnakumar V."/>
            <person name="Bidwell S.L."/>
            <person name="Denoeud F."/>
            <person name="Belcram H."/>
            <person name="Links M.G."/>
            <person name="Just J."/>
            <person name="Clarke C."/>
            <person name="Bender T."/>
            <person name="Huebert T."/>
            <person name="Mason A.S."/>
            <person name="Pires J.C."/>
            <person name="Barker G."/>
            <person name="Moore J."/>
            <person name="Walley P.G."/>
            <person name="Manoli S."/>
            <person name="Batley J."/>
            <person name="Edwards D."/>
            <person name="Nelson M.N."/>
            <person name="Wang X."/>
            <person name="Paterson A.H."/>
            <person name="King G."/>
            <person name="Bancroft I."/>
            <person name="Chalhoub B."/>
            <person name="Sharpe A.G."/>
        </authorList>
    </citation>
    <scope>NUCLEOTIDE SEQUENCE</scope>
    <source>
        <strain evidence="1 2">cv. TO1000</strain>
    </source>
</reference>
<dbReference type="ExpressionAtlas" id="A0A0D3D454">
    <property type="expression patterns" value="baseline"/>
</dbReference>
<evidence type="ECO:0000313" key="1">
    <source>
        <dbReference type="EnsemblPlants" id="Bo7g022980.1"/>
    </source>
</evidence>
<accession>A0A0D3D454</accession>
<name>A0A0D3D454_BRAOL</name>
<dbReference type="Proteomes" id="UP000032141">
    <property type="component" value="Chromosome C7"/>
</dbReference>
<protein>
    <submittedName>
        <fullName evidence="1">Uncharacterized protein</fullName>
    </submittedName>
</protein>
<dbReference type="HOGENOM" id="CLU_597674_0_0_1"/>
<evidence type="ECO:0000313" key="2">
    <source>
        <dbReference type="Proteomes" id="UP000032141"/>
    </source>
</evidence>
<proteinExistence type="predicted"/>
<reference evidence="1" key="2">
    <citation type="submission" date="2015-03" db="UniProtKB">
        <authorList>
            <consortium name="EnsemblPlants"/>
        </authorList>
    </citation>
    <scope>IDENTIFICATION</scope>
</reference>
<dbReference type="OMA" id="PKISGRW"/>